<dbReference type="GO" id="GO:0061630">
    <property type="term" value="F:ubiquitin protein ligase activity"/>
    <property type="evidence" value="ECO:0007669"/>
    <property type="project" value="TreeGrafter"/>
</dbReference>
<dbReference type="EMBL" id="CAJVPS010003925">
    <property type="protein sequence ID" value="CAG8596414.1"/>
    <property type="molecule type" value="Genomic_DNA"/>
</dbReference>
<dbReference type="GO" id="GO:0016567">
    <property type="term" value="P:protein ubiquitination"/>
    <property type="evidence" value="ECO:0007669"/>
    <property type="project" value="TreeGrafter"/>
</dbReference>
<dbReference type="GO" id="GO:0044027">
    <property type="term" value="P:negative regulation of gene expression via chromosomal CpG island methylation"/>
    <property type="evidence" value="ECO:0007669"/>
    <property type="project" value="TreeGrafter"/>
</dbReference>
<evidence type="ECO:0000313" key="5">
    <source>
        <dbReference type="EMBL" id="CAG8596414.1"/>
    </source>
</evidence>
<dbReference type="PROSITE" id="PS51015">
    <property type="entry name" value="YDG"/>
    <property type="match status" value="1"/>
</dbReference>
<dbReference type="Gene3D" id="2.30.280.10">
    <property type="entry name" value="SRA-YDG"/>
    <property type="match status" value="1"/>
</dbReference>
<feature type="compositionally biased region" description="Basic and acidic residues" evidence="3">
    <location>
        <begin position="281"/>
        <end position="291"/>
    </location>
</feature>
<evidence type="ECO:0000256" key="2">
    <source>
        <dbReference type="PROSITE-ProRule" id="PRU00358"/>
    </source>
</evidence>
<dbReference type="AlphaFoldDB" id="A0A9N9CDQ4"/>
<dbReference type="SMART" id="SM00466">
    <property type="entry name" value="SRA"/>
    <property type="match status" value="1"/>
</dbReference>
<dbReference type="InterPro" id="IPR045134">
    <property type="entry name" value="UHRF1/2-like"/>
</dbReference>
<dbReference type="InterPro" id="IPR015947">
    <property type="entry name" value="PUA-like_sf"/>
</dbReference>
<dbReference type="GO" id="GO:0005634">
    <property type="term" value="C:nucleus"/>
    <property type="evidence" value="ECO:0007669"/>
    <property type="project" value="UniProtKB-SubCell"/>
</dbReference>
<evidence type="ECO:0000313" key="6">
    <source>
        <dbReference type="Proteomes" id="UP000789508"/>
    </source>
</evidence>
<dbReference type="PANTHER" id="PTHR14140:SF27">
    <property type="entry name" value="OS04G0289800 PROTEIN"/>
    <property type="match status" value="1"/>
</dbReference>
<name>A0A9N9CDQ4_9GLOM</name>
<dbReference type="FunFam" id="2.30.280.10:FF:000005">
    <property type="entry name" value="E3 ubiquitin-protein ligase UHRF1"/>
    <property type="match status" value="1"/>
</dbReference>
<proteinExistence type="predicted"/>
<evidence type="ECO:0000259" key="4">
    <source>
        <dbReference type="PROSITE" id="PS51015"/>
    </source>
</evidence>
<dbReference type="OrthoDB" id="2270193at2759"/>
<protein>
    <submittedName>
        <fullName evidence="5">4660_t:CDS:1</fullName>
    </submittedName>
</protein>
<dbReference type="InterPro" id="IPR003105">
    <property type="entry name" value="SRA_YDG"/>
</dbReference>
<gene>
    <name evidence="5" type="ORF">ALEPTO_LOCUS7939</name>
</gene>
<dbReference type="SUPFAM" id="SSF88697">
    <property type="entry name" value="PUA domain-like"/>
    <property type="match status" value="1"/>
</dbReference>
<comment type="subcellular location">
    <subcellularLocation>
        <location evidence="2">Nucleus</location>
    </subcellularLocation>
</comment>
<feature type="region of interest" description="Disordered" evidence="3">
    <location>
        <begin position="181"/>
        <end position="203"/>
    </location>
</feature>
<dbReference type="PANTHER" id="PTHR14140">
    <property type="entry name" value="E3 UBIQUITIN-PROTEIN LIGASE UHRF-RELATED"/>
    <property type="match status" value="1"/>
</dbReference>
<organism evidence="5 6">
    <name type="scientific">Ambispora leptoticha</name>
    <dbReference type="NCBI Taxonomy" id="144679"/>
    <lineage>
        <taxon>Eukaryota</taxon>
        <taxon>Fungi</taxon>
        <taxon>Fungi incertae sedis</taxon>
        <taxon>Mucoromycota</taxon>
        <taxon>Glomeromycotina</taxon>
        <taxon>Glomeromycetes</taxon>
        <taxon>Archaeosporales</taxon>
        <taxon>Ambisporaceae</taxon>
        <taxon>Ambispora</taxon>
    </lineage>
</organism>
<comment type="caution">
    <text evidence="5">The sequence shown here is derived from an EMBL/GenBank/DDBJ whole genome shotgun (WGS) entry which is preliminary data.</text>
</comment>
<feature type="region of interest" description="Disordered" evidence="3">
    <location>
        <begin position="280"/>
        <end position="304"/>
    </location>
</feature>
<feature type="compositionally biased region" description="Acidic residues" evidence="3">
    <location>
        <begin position="292"/>
        <end position="304"/>
    </location>
</feature>
<accession>A0A9N9CDQ4</accession>
<sequence>MHLSEYEIRRLENIASNQKMLIDLGLDKPPPVVFAVSSTVNNKSQKRKPSAVTAQPRCVVRKTAANERLGLRRSQRISSMSNPKFLRELKDEEDYFDDDESTYKRKIDPKDRNPQIFGHIPGIEVGTTWEMRIHCSQDGVHAPTVAGISGNQQEGAYSIALSGGYEDDVDWGEGFTYTGSGGRDLKGTRSNPKNLRTAKQSKDQTLEGKNLALKVSCDTGRPVRVIRGYKLNSPYAPVSGYRYDGLYRVDKCWQDRGLSGFQVIKFAFVRLPGQPPIEARINYDIEERDPVPDDDEMEESDNKD</sequence>
<keyword evidence="6" id="KW-1185">Reference proteome</keyword>
<evidence type="ECO:0000256" key="1">
    <source>
        <dbReference type="ARBA" id="ARBA00023242"/>
    </source>
</evidence>
<dbReference type="Pfam" id="PF02182">
    <property type="entry name" value="SAD_SRA"/>
    <property type="match status" value="1"/>
</dbReference>
<feature type="domain" description="YDG" evidence="4">
    <location>
        <begin position="118"/>
        <end position="270"/>
    </location>
</feature>
<dbReference type="Proteomes" id="UP000789508">
    <property type="component" value="Unassembled WGS sequence"/>
</dbReference>
<keyword evidence="1 2" id="KW-0539">Nucleus</keyword>
<feature type="compositionally biased region" description="Polar residues" evidence="3">
    <location>
        <begin position="188"/>
        <end position="198"/>
    </location>
</feature>
<evidence type="ECO:0000256" key="3">
    <source>
        <dbReference type="SAM" id="MobiDB-lite"/>
    </source>
</evidence>
<dbReference type="InterPro" id="IPR036987">
    <property type="entry name" value="SRA-YDG_sf"/>
</dbReference>
<reference evidence="5" key="1">
    <citation type="submission" date="2021-06" db="EMBL/GenBank/DDBJ databases">
        <authorList>
            <person name="Kallberg Y."/>
            <person name="Tangrot J."/>
            <person name="Rosling A."/>
        </authorList>
    </citation>
    <scope>NUCLEOTIDE SEQUENCE</scope>
    <source>
        <strain evidence="5">FL130A</strain>
    </source>
</reference>